<accession>A0A0A9ACI5</accession>
<reference evidence="1" key="1">
    <citation type="submission" date="2014-09" db="EMBL/GenBank/DDBJ databases">
        <authorList>
            <person name="Magalhaes I.L.F."/>
            <person name="Oliveira U."/>
            <person name="Santos F.R."/>
            <person name="Vidigal T.H.D.A."/>
            <person name="Brescovit A.D."/>
            <person name="Santos A.J."/>
        </authorList>
    </citation>
    <scope>NUCLEOTIDE SEQUENCE</scope>
    <source>
        <tissue evidence="1">Shoot tissue taken approximately 20 cm above the soil surface</tissue>
    </source>
</reference>
<dbReference type="EMBL" id="GBRH01251230">
    <property type="protein sequence ID" value="JAD46665.1"/>
    <property type="molecule type" value="Transcribed_RNA"/>
</dbReference>
<proteinExistence type="predicted"/>
<reference evidence="1" key="2">
    <citation type="journal article" date="2015" name="Data Brief">
        <title>Shoot transcriptome of the giant reed, Arundo donax.</title>
        <authorList>
            <person name="Barrero R.A."/>
            <person name="Guerrero F.D."/>
            <person name="Moolhuijzen P."/>
            <person name="Goolsby J.A."/>
            <person name="Tidwell J."/>
            <person name="Bellgard S.E."/>
            <person name="Bellgard M.I."/>
        </authorList>
    </citation>
    <scope>NUCLEOTIDE SEQUENCE</scope>
    <source>
        <tissue evidence="1">Shoot tissue taken approximately 20 cm above the soil surface</tissue>
    </source>
</reference>
<sequence length="29" mass="3772">MYNFFRFSIYNFDNYYLVQLKKLQYLLKV</sequence>
<organism evidence="1">
    <name type="scientific">Arundo donax</name>
    <name type="common">Giant reed</name>
    <name type="synonym">Donax arundinaceus</name>
    <dbReference type="NCBI Taxonomy" id="35708"/>
    <lineage>
        <taxon>Eukaryota</taxon>
        <taxon>Viridiplantae</taxon>
        <taxon>Streptophyta</taxon>
        <taxon>Embryophyta</taxon>
        <taxon>Tracheophyta</taxon>
        <taxon>Spermatophyta</taxon>
        <taxon>Magnoliopsida</taxon>
        <taxon>Liliopsida</taxon>
        <taxon>Poales</taxon>
        <taxon>Poaceae</taxon>
        <taxon>PACMAD clade</taxon>
        <taxon>Arundinoideae</taxon>
        <taxon>Arundineae</taxon>
        <taxon>Arundo</taxon>
    </lineage>
</organism>
<dbReference type="AlphaFoldDB" id="A0A0A9ACI5"/>
<evidence type="ECO:0000313" key="1">
    <source>
        <dbReference type="EMBL" id="JAD46665.1"/>
    </source>
</evidence>
<name>A0A0A9ACI5_ARUDO</name>
<protein>
    <submittedName>
        <fullName evidence="1">Uncharacterized protein</fullName>
    </submittedName>
</protein>